<evidence type="ECO:0000256" key="1">
    <source>
        <dbReference type="SAM" id="Phobius"/>
    </source>
</evidence>
<dbReference type="RefSeq" id="WP_346755348.1">
    <property type="nucleotide sequence ID" value="NZ_JAUJEA010000016.1"/>
</dbReference>
<dbReference type="EMBL" id="JAUJEA010000016">
    <property type="protein sequence ID" value="MDN5205326.1"/>
    <property type="molecule type" value="Genomic_DNA"/>
</dbReference>
<gene>
    <name evidence="3" type="ORF">QQ008_28335</name>
</gene>
<keyword evidence="1" id="KW-0472">Membrane</keyword>
<dbReference type="InterPro" id="IPR000595">
    <property type="entry name" value="cNMP-bd_dom"/>
</dbReference>
<dbReference type="Proteomes" id="UP001172082">
    <property type="component" value="Unassembled WGS sequence"/>
</dbReference>
<dbReference type="InterPro" id="IPR036259">
    <property type="entry name" value="MFS_trans_sf"/>
</dbReference>
<feature type="transmembrane region" description="Helical" evidence="1">
    <location>
        <begin position="329"/>
        <end position="347"/>
    </location>
</feature>
<feature type="transmembrane region" description="Helical" evidence="1">
    <location>
        <begin position="153"/>
        <end position="172"/>
    </location>
</feature>
<feature type="transmembrane region" description="Helical" evidence="1">
    <location>
        <begin position="178"/>
        <end position="198"/>
    </location>
</feature>
<comment type="caution">
    <text evidence="3">The sequence shown here is derived from an EMBL/GenBank/DDBJ whole genome shotgun (WGS) entry which is preliminary data.</text>
</comment>
<feature type="transmembrane region" description="Helical" evidence="1">
    <location>
        <begin position="296"/>
        <end position="317"/>
    </location>
</feature>
<feature type="transmembrane region" description="Helical" evidence="1">
    <location>
        <begin position="406"/>
        <end position="426"/>
    </location>
</feature>
<evidence type="ECO:0000313" key="3">
    <source>
        <dbReference type="EMBL" id="MDN5205326.1"/>
    </source>
</evidence>
<feature type="transmembrane region" description="Helical" evidence="1">
    <location>
        <begin position="264"/>
        <end position="284"/>
    </location>
</feature>
<dbReference type="SUPFAM" id="SSF51206">
    <property type="entry name" value="cAMP-binding domain-like"/>
    <property type="match status" value="1"/>
</dbReference>
<feature type="transmembrane region" description="Helical" evidence="1">
    <location>
        <begin position="226"/>
        <end position="244"/>
    </location>
</feature>
<feature type="transmembrane region" description="Helical" evidence="1">
    <location>
        <begin position="85"/>
        <end position="104"/>
    </location>
</feature>
<feature type="transmembrane region" description="Helical" evidence="1">
    <location>
        <begin position="110"/>
        <end position="132"/>
    </location>
</feature>
<keyword evidence="1" id="KW-1133">Transmembrane helix</keyword>
<dbReference type="InterPro" id="IPR018490">
    <property type="entry name" value="cNMP-bd_dom_sf"/>
</dbReference>
<feature type="domain" description="Cyclic nucleotide-binding" evidence="2">
    <location>
        <begin position="946"/>
        <end position="1041"/>
    </location>
</feature>
<organism evidence="3 4">
    <name type="scientific">Splendidivirga corallicola</name>
    <dbReference type="NCBI Taxonomy" id="3051826"/>
    <lineage>
        <taxon>Bacteria</taxon>
        <taxon>Pseudomonadati</taxon>
        <taxon>Bacteroidota</taxon>
        <taxon>Cytophagia</taxon>
        <taxon>Cytophagales</taxon>
        <taxon>Splendidivirgaceae</taxon>
        <taxon>Splendidivirga</taxon>
    </lineage>
</organism>
<dbReference type="InterPro" id="IPR011989">
    <property type="entry name" value="ARM-like"/>
</dbReference>
<reference evidence="3" key="1">
    <citation type="submission" date="2023-06" db="EMBL/GenBank/DDBJ databases">
        <title>Genomic of Parafulvivirga corallium.</title>
        <authorList>
            <person name="Wang G."/>
        </authorList>
    </citation>
    <scope>NUCLEOTIDE SEQUENCE</scope>
    <source>
        <strain evidence="3">BMA10</strain>
    </source>
</reference>
<protein>
    <submittedName>
        <fullName evidence="3">HEAT repeat domain-containing protein</fullName>
    </submittedName>
</protein>
<dbReference type="Pfam" id="PF13646">
    <property type="entry name" value="HEAT_2"/>
    <property type="match status" value="1"/>
</dbReference>
<proteinExistence type="predicted"/>
<evidence type="ECO:0000259" key="2">
    <source>
        <dbReference type="PROSITE" id="PS50042"/>
    </source>
</evidence>
<keyword evidence="1" id="KW-0812">Transmembrane</keyword>
<feature type="transmembrane region" description="Helical" evidence="1">
    <location>
        <begin position="378"/>
        <end position="400"/>
    </location>
</feature>
<dbReference type="InterPro" id="IPR016024">
    <property type="entry name" value="ARM-type_fold"/>
</dbReference>
<dbReference type="Gene3D" id="2.60.120.10">
    <property type="entry name" value="Jelly Rolls"/>
    <property type="match status" value="1"/>
</dbReference>
<dbReference type="SUPFAM" id="SSF103473">
    <property type="entry name" value="MFS general substrate transporter"/>
    <property type="match status" value="1"/>
</dbReference>
<evidence type="ECO:0000313" key="4">
    <source>
        <dbReference type="Proteomes" id="UP001172082"/>
    </source>
</evidence>
<name>A0ABT8KWZ8_9BACT</name>
<dbReference type="InterPro" id="IPR014710">
    <property type="entry name" value="RmlC-like_jellyroll"/>
</dbReference>
<feature type="transmembrane region" description="Helical" evidence="1">
    <location>
        <begin position="54"/>
        <end position="73"/>
    </location>
</feature>
<feature type="transmembrane region" description="Helical" evidence="1">
    <location>
        <begin position="20"/>
        <end position="39"/>
    </location>
</feature>
<dbReference type="SUPFAM" id="SSF48371">
    <property type="entry name" value="ARM repeat"/>
    <property type="match status" value="2"/>
</dbReference>
<keyword evidence="4" id="KW-1185">Reference proteome</keyword>
<accession>A0ABT8KWZ8</accession>
<dbReference type="PROSITE" id="PS50042">
    <property type="entry name" value="CNMP_BINDING_3"/>
    <property type="match status" value="1"/>
</dbReference>
<dbReference type="Gene3D" id="1.25.10.10">
    <property type="entry name" value="Leucine-rich Repeat Variant"/>
    <property type="match status" value="1"/>
</dbReference>
<sequence>MLQKLLKLIGTAPGEEKQVILLLGNGFFIGIFLGTYQLAADTLFTTTLKEHLNSAYLVQGVLGVISTFLFAYFQSRISYSKLAIFNLLNIFIFTTLALVLSKFYPNKYLVYLLFAMLGPIQALTLLGFWGVFGRIFDLRQSKRIIGRIDSGQLSGTILAFTGTIFLSQFKAFKDSTNLLFISTISLLIAIWFLIRIVNNFDLNIVKRKSKEEVEQTKLGKILKMRYVKLLSLFIIFSVVVFKFVDYSFLKVAPIQFPEPETLLSFFAVFNAAAMILSFLLQSFVTDKIILNYGLKMSLVILPVILLFFTLASILAGSFIDFSGVIDKTYFIYFFLFITLNKLFSVSIRDALENPAFKLFFLSLENKIRFDIQAKVEGVINQFGIFIAGGVLALFGLGTLLHLELVHYSYLLFFILLGMIYIVGKLYNEYRNSLKRKLEAQKAEMDQDFSESHEVVNILKNSIRSDEPKDIIFALLILEKLDPLLFESTIISLVSHSSELVREYALRKIDKAKLISAKYHIINLSKKEKKEPIKNLAAVVLKHLEDTDKMQLSNFQFFILVRSENPIDREFAAKILARYDSGEFEQFLLDLLKDVNPKVRSAALITAGKMKDDKLWPILIENLGLPGYSHASFSALVSLGDKVLDTLDKAFYKTGQSLSKLIQIVKIYGRIGTPSAINHLWNKINYPNKKVVNQTLFSLSACDFNASEDQVVTIKNYLNQYVGFIAWNIAAITEVPRDSNGERLKDALKKENETNYEILYLLLSMLFDKRSIELVRENIDSGTNDGITFALELLDVFLPDDLKPILFPVLDDISPGELAKRLQFHHPRSSYSTTEILKQIINRDYNSMNRWTKACALYSIALMDNAELSQELIANLFNPDAFLRETTAWAIYQIDPEGYHFHTRRLSNKLKKELDAVIIPKVDAEKNIQRQQIKFHRINYLKNKVTMFKSVSEVILVDLVDRMKVLKVAEGTVIVERGQITYAPLLVIAQGGVNVYRKDKFIGAMGERQLVGYVLSLQPFAEEISIVARANSHLYQLNREALFDDRQGYAKLYTDILPRMNTKFYETIEKHTNNEIEEMV</sequence>